<organism evidence="2 3">
    <name type="scientific">Mytilus galloprovincialis</name>
    <name type="common">Mediterranean mussel</name>
    <dbReference type="NCBI Taxonomy" id="29158"/>
    <lineage>
        <taxon>Eukaryota</taxon>
        <taxon>Metazoa</taxon>
        <taxon>Spiralia</taxon>
        <taxon>Lophotrochozoa</taxon>
        <taxon>Mollusca</taxon>
        <taxon>Bivalvia</taxon>
        <taxon>Autobranchia</taxon>
        <taxon>Pteriomorphia</taxon>
        <taxon>Mytilida</taxon>
        <taxon>Mytiloidea</taxon>
        <taxon>Mytilidae</taxon>
        <taxon>Mytilinae</taxon>
        <taxon>Mytilus</taxon>
    </lineage>
</organism>
<dbReference type="AlphaFoldDB" id="A0A8B6FFN7"/>
<dbReference type="GO" id="GO:0097731">
    <property type="term" value="C:9+0 non-motile cilium"/>
    <property type="evidence" value="ECO:0007669"/>
    <property type="project" value="TreeGrafter"/>
</dbReference>
<dbReference type="OrthoDB" id="10057631at2759"/>
<comment type="caution">
    <text evidence="2">The sequence shown here is derived from an EMBL/GenBank/DDBJ whole genome shotgun (WGS) entry which is preliminary data.</text>
</comment>
<dbReference type="GO" id="GO:0007340">
    <property type="term" value="P:acrosome reaction"/>
    <property type="evidence" value="ECO:0007669"/>
    <property type="project" value="TreeGrafter"/>
</dbReference>
<dbReference type="GO" id="GO:0007283">
    <property type="term" value="P:spermatogenesis"/>
    <property type="evidence" value="ECO:0007669"/>
    <property type="project" value="TreeGrafter"/>
</dbReference>
<reference evidence="2" key="1">
    <citation type="submission" date="2018-11" db="EMBL/GenBank/DDBJ databases">
        <authorList>
            <person name="Alioto T."/>
            <person name="Alioto T."/>
        </authorList>
    </citation>
    <scope>NUCLEOTIDE SEQUENCE</scope>
</reference>
<feature type="region of interest" description="Disordered" evidence="1">
    <location>
        <begin position="52"/>
        <end position="99"/>
    </location>
</feature>
<evidence type="ECO:0000313" key="3">
    <source>
        <dbReference type="Proteomes" id="UP000596742"/>
    </source>
</evidence>
<dbReference type="Pfam" id="PF17722">
    <property type="entry name" value="IFTAP"/>
    <property type="match status" value="1"/>
</dbReference>
<gene>
    <name evidence="2" type="ORF">MGAL_10B011278</name>
</gene>
<dbReference type="GO" id="GO:0120160">
    <property type="term" value="F:intraciliary transport particle A binding"/>
    <property type="evidence" value="ECO:0007669"/>
    <property type="project" value="TreeGrafter"/>
</dbReference>
<dbReference type="InterPro" id="IPR040028">
    <property type="entry name" value="IFTAP"/>
</dbReference>
<dbReference type="GO" id="GO:0005829">
    <property type="term" value="C:cytosol"/>
    <property type="evidence" value="ECO:0007669"/>
    <property type="project" value="TreeGrafter"/>
</dbReference>
<feature type="compositionally biased region" description="Basic and acidic residues" evidence="1">
    <location>
        <begin position="63"/>
        <end position="72"/>
    </location>
</feature>
<dbReference type="EMBL" id="UYJE01006658">
    <property type="protein sequence ID" value="VDI47830.1"/>
    <property type="molecule type" value="Genomic_DNA"/>
</dbReference>
<dbReference type="PANTHER" id="PTHR35543">
    <property type="entry name" value="PROTEIN C11ORF74"/>
    <property type="match status" value="1"/>
</dbReference>
<accession>A0A8B6FFN7</accession>
<proteinExistence type="predicted"/>
<evidence type="ECO:0000256" key="1">
    <source>
        <dbReference type="SAM" id="MobiDB-lite"/>
    </source>
</evidence>
<dbReference type="PANTHER" id="PTHR35543:SF1">
    <property type="entry name" value="INTRAFLAGELLAR TRANSPORT-ASSOCIATED PROTEIN"/>
    <property type="match status" value="1"/>
</dbReference>
<feature type="compositionally biased region" description="Polar residues" evidence="1">
    <location>
        <begin position="73"/>
        <end position="87"/>
    </location>
</feature>
<evidence type="ECO:0000313" key="2">
    <source>
        <dbReference type="EMBL" id="VDI47830.1"/>
    </source>
</evidence>
<name>A0A8B6FFN7_MYTGA</name>
<protein>
    <submittedName>
        <fullName evidence="2">Uncharacterized protein</fullName>
    </submittedName>
</protein>
<keyword evidence="3" id="KW-1185">Reference proteome</keyword>
<sequence>MARELTASEENNVNCLNDTMTSAINKVMGQDTQSYDEFINGFQHITKETVNQPKKLKSTTKTLRTEDVERKQPSQTKSGRLQQNKAEQLQADKNTHIMSDDELEEEVLDSGTIATEMTFEDCSSRVKLDNFIEDNMSDEEVPAYIASFGQESNEKNEDLLPDIPDVNAGNYNLDCLTNMETRTVHSNHTSENMKNDDSTEEPDLMSEIVKEDKRMVSDSSENENTDENADVIEVGDKTNQMSLYPGEAEPESEVTGRNITSHTNLDFLVVTSRSHDQREQICPDTSDEVEPFSLDNDFDYDNVILTPKFTMEEVAHLKSFLPRTDVKA</sequence>
<dbReference type="Proteomes" id="UP000596742">
    <property type="component" value="Unassembled WGS sequence"/>
</dbReference>